<comment type="catalytic activity">
    <reaction evidence="5">
        <text>acetoacetyl-CoA + acetyl-CoA + H2O = (3S)-3-hydroxy-3-methylglutaryl-CoA + CoA + H(+)</text>
        <dbReference type="Rhea" id="RHEA:10188"/>
        <dbReference type="ChEBI" id="CHEBI:15377"/>
        <dbReference type="ChEBI" id="CHEBI:15378"/>
        <dbReference type="ChEBI" id="CHEBI:43074"/>
        <dbReference type="ChEBI" id="CHEBI:57286"/>
        <dbReference type="ChEBI" id="CHEBI:57287"/>
        <dbReference type="ChEBI" id="CHEBI:57288"/>
        <dbReference type="EC" id="2.3.3.10"/>
    </reaction>
</comment>
<dbReference type="Pfam" id="PF08540">
    <property type="entry name" value="HMG_CoA_synt_C"/>
    <property type="match status" value="1"/>
</dbReference>
<dbReference type="Gene3D" id="3.40.47.10">
    <property type="match status" value="1"/>
</dbReference>
<evidence type="ECO:0000256" key="4">
    <source>
        <dbReference type="PIRSR" id="PIRSR610122-2"/>
    </source>
</evidence>
<dbReference type="Pfam" id="PF01154">
    <property type="entry name" value="HMG_CoA_synt_N"/>
    <property type="match status" value="1"/>
</dbReference>
<evidence type="ECO:0000259" key="7">
    <source>
        <dbReference type="Pfam" id="PF08540"/>
    </source>
</evidence>
<feature type="binding site" evidence="4">
    <location>
        <position position="269"/>
    </location>
    <ligand>
        <name>CoA</name>
        <dbReference type="ChEBI" id="CHEBI:57287"/>
    </ligand>
</feature>
<keyword evidence="2 5" id="KW-0808">Transferase</keyword>
<dbReference type="InterPro" id="IPR000590">
    <property type="entry name" value="HMG_CoA_synt_AS"/>
</dbReference>
<evidence type="ECO:0000256" key="5">
    <source>
        <dbReference type="RuleBase" id="RU364071"/>
    </source>
</evidence>
<evidence type="ECO:0000256" key="2">
    <source>
        <dbReference type="ARBA" id="ARBA00022679"/>
    </source>
</evidence>
<dbReference type="GO" id="GO:0006084">
    <property type="term" value="P:acetyl-CoA metabolic process"/>
    <property type="evidence" value="ECO:0007669"/>
    <property type="project" value="InterPro"/>
</dbReference>
<evidence type="ECO:0000313" key="8">
    <source>
        <dbReference type="EMBL" id="OCL05919.1"/>
    </source>
</evidence>
<dbReference type="PANTHER" id="PTHR43323">
    <property type="entry name" value="3-HYDROXY-3-METHYLGLUTARYL COENZYME A SYNTHASE"/>
    <property type="match status" value="1"/>
</dbReference>
<comment type="function">
    <text evidence="5">Catalyzes the condensation of acetyl-CoA with acetoacetyl-CoA to form HMG-CoA.</text>
</comment>
<proteinExistence type="inferred from homology"/>
<dbReference type="OrthoDB" id="1269963at2759"/>
<evidence type="ECO:0000313" key="9">
    <source>
        <dbReference type="Proteomes" id="UP000250140"/>
    </source>
</evidence>
<comment type="similarity">
    <text evidence="1 5">Belongs to the thiolase-like superfamily. HMG-CoA synthase family.</text>
</comment>
<dbReference type="InterPro" id="IPR010122">
    <property type="entry name" value="HMG_CoA_synthase_euk"/>
</dbReference>
<dbReference type="AlphaFoldDB" id="A0A8E2EW26"/>
<dbReference type="GO" id="GO:0004421">
    <property type="term" value="F:hydroxymethylglutaryl-CoA synthase activity"/>
    <property type="evidence" value="ECO:0007669"/>
    <property type="project" value="UniProtKB-EC"/>
</dbReference>
<dbReference type="PANTHER" id="PTHR43323:SF2">
    <property type="entry name" value="HYDROXYMETHYLGLUTARYL-COA SYNTHASE"/>
    <property type="match status" value="1"/>
</dbReference>
<dbReference type="NCBIfam" id="TIGR01833">
    <property type="entry name" value="HMG-CoA-S_euk"/>
    <property type="match status" value="1"/>
</dbReference>
<gene>
    <name evidence="8" type="ORF">AOQ84DRAFT_412367</name>
</gene>
<sequence length="469" mass="51522">MLRPRDVGIKALELYTPNWYVDQEALEKHDGIPSGKYTIGLGQKQMSFCDDREDIYSLALTAVSSLLKKYALAPSSIGRLEVGTETLLDKSKSVKSVLMQLFAPYGNTDIEGVDAVNACYGGTNALFNAVNWVESSSWDGRDAIVVAGDIAIYDYGPARPTGGAGIVAMLVGPNAPLVIETGCRGSYMQHAYDFYKPNMASEYPVVHGQYSIECYTRALDACYKAYVTRSSRVNVNAGAHAKNGVRGAPPSMSILETFDYVCFHTPSCKLALKSYGRLLYNDYLANPSRKLFKSVPDNISLVSYEESLKSRDIEKIFVALAKTAIDQRVLPTLLASVSCGNMYTASVYGCLSSLISNVPSGELCGKRIAMFSYGSGLASTLFSIRVVGSTAEICEKLDLKARLDARHMMTPVQYEEASLNRRSHALALREAAHLQKSFTPRGEVDGLARGTYYLEQVDEYFRRFYGVKE</sequence>
<feature type="active site" description="Acyl-thioester intermediate" evidence="3">
    <location>
        <position position="119"/>
    </location>
</feature>
<dbReference type="InterPro" id="IPR013528">
    <property type="entry name" value="HMG_CoA_synth_N"/>
</dbReference>
<dbReference type="EMBL" id="KV750176">
    <property type="protein sequence ID" value="OCL05919.1"/>
    <property type="molecule type" value="Genomic_DNA"/>
</dbReference>
<keyword evidence="9" id="KW-1185">Reference proteome</keyword>
<evidence type="ECO:0000259" key="6">
    <source>
        <dbReference type="Pfam" id="PF01154"/>
    </source>
</evidence>
<evidence type="ECO:0000256" key="1">
    <source>
        <dbReference type="ARBA" id="ARBA00007061"/>
    </source>
</evidence>
<feature type="binding site" evidence="4">
    <location>
        <position position="211"/>
    </location>
    <ligand>
        <name>CoA</name>
        <dbReference type="ChEBI" id="CHEBI:57287"/>
    </ligand>
</feature>
<dbReference type="CDD" id="cd00827">
    <property type="entry name" value="init_cond_enzymes"/>
    <property type="match status" value="1"/>
</dbReference>
<feature type="domain" description="Hydroxymethylglutaryl-coenzyme A synthase N-terminal" evidence="6">
    <location>
        <begin position="3"/>
        <end position="176"/>
    </location>
</feature>
<feature type="binding site" evidence="4">
    <location>
        <position position="273"/>
    </location>
    <ligand>
        <name>CoA</name>
        <dbReference type="ChEBI" id="CHEBI:57287"/>
    </ligand>
</feature>
<name>A0A8E2EW26_9PEZI</name>
<dbReference type="InterPro" id="IPR016039">
    <property type="entry name" value="Thiolase-like"/>
</dbReference>
<protein>
    <recommendedName>
        <fullName evidence="5">Hydroxymethylglutaryl-CoA synthase</fullName>
        <shortName evidence="5">HMG-CoA synthase</shortName>
        <ecNumber evidence="5">2.3.3.10</ecNumber>
    </recommendedName>
    <alternativeName>
        <fullName evidence="5">3-hydroxy-3-methylglutaryl coenzyme A synthase</fullName>
    </alternativeName>
</protein>
<dbReference type="EC" id="2.3.3.10" evidence="5"/>
<feature type="domain" description="Hydroxymethylglutaryl-coenzyme A synthase C-terminal" evidence="7">
    <location>
        <begin position="177"/>
        <end position="468"/>
    </location>
</feature>
<organism evidence="8 9">
    <name type="scientific">Glonium stellatum</name>
    <dbReference type="NCBI Taxonomy" id="574774"/>
    <lineage>
        <taxon>Eukaryota</taxon>
        <taxon>Fungi</taxon>
        <taxon>Dikarya</taxon>
        <taxon>Ascomycota</taxon>
        <taxon>Pezizomycotina</taxon>
        <taxon>Dothideomycetes</taxon>
        <taxon>Pleosporomycetidae</taxon>
        <taxon>Gloniales</taxon>
        <taxon>Gloniaceae</taxon>
        <taxon>Glonium</taxon>
    </lineage>
</organism>
<feature type="active site" description="Proton donor/acceptor" evidence="3">
    <location>
        <position position="85"/>
    </location>
</feature>
<dbReference type="FunFam" id="3.40.47.10:FF:000008">
    <property type="entry name" value="3-hydroxy-3-methylglutaryl coenzyme A synthase"/>
    <property type="match status" value="1"/>
</dbReference>
<dbReference type="InterPro" id="IPR013746">
    <property type="entry name" value="HMG_CoA_synt_C_dom"/>
</dbReference>
<dbReference type="Proteomes" id="UP000250140">
    <property type="component" value="Unassembled WGS sequence"/>
</dbReference>
<dbReference type="GO" id="GO:0006696">
    <property type="term" value="P:ergosterol biosynthetic process"/>
    <property type="evidence" value="ECO:0007669"/>
    <property type="project" value="TreeGrafter"/>
</dbReference>
<dbReference type="SUPFAM" id="SSF53901">
    <property type="entry name" value="Thiolase-like"/>
    <property type="match status" value="2"/>
</dbReference>
<dbReference type="GO" id="GO:0010142">
    <property type="term" value="P:farnesyl diphosphate biosynthetic process, mevalonate pathway"/>
    <property type="evidence" value="ECO:0007669"/>
    <property type="project" value="InterPro"/>
</dbReference>
<dbReference type="PROSITE" id="PS01226">
    <property type="entry name" value="HMG_COA_SYNTHASE"/>
    <property type="match status" value="1"/>
</dbReference>
<reference evidence="8 9" key="1">
    <citation type="journal article" date="2016" name="Nat. Commun.">
        <title>Ectomycorrhizal ecology is imprinted in the genome of the dominant symbiotic fungus Cenococcum geophilum.</title>
        <authorList>
            <consortium name="DOE Joint Genome Institute"/>
            <person name="Peter M."/>
            <person name="Kohler A."/>
            <person name="Ohm R.A."/>
            <person name="Kuo A."/>
            <person name="Krutzmann J."/>
            <person name="Morin E."/>
            <person name="Arend M."/>
            <person name="Barry K.W."/>
            <person name="Binder M."/>
            <person name="Choi C."/>
            <person name="Clum A."/>
            <person name="Copeland A."/>
            <person name="Grisel N."/>
            <person name="Haridas S."/>
            <person name="Kipfer T."/>
            <person name="LaButti K."/>
            <person name="Lindquist E."/>
            <person name="Lipzen A."/>
            <person name="Maire R."/>
            <person name="Meier B."/>
            <person name="Mihaltcheva S."/>
            <person name="Molinier V."/>
            <person name="Murat C."/>
            <person name="Poggeler S."/>
            <person name="Quandt C.A."/>
            <person name="Sperisen C."/>
            <person name="Tritt A."/>
            <person name="Tisserant E."/>
            <person name="Crous P.W."/>
            <person name="Henrissat B."/>
            <person name="Nehls U."/>
            <person name="Egli S."/>
            <person name="Spatafora J.W."/>
            <person name="Grigoriev I.V."/>
            <person name="Martin F.M."/>
        </authorList>
    </citation>
    <scope>NUCLEOTIDE SEQUENCE [LARGE SCALE GENOMIC DNA]</scope>
    <source>
        <strain evidence="8 9">CBS 207.34</strain>
    </source>
</reference>
<evidence type="ECO:0000256" key="3">
    <source>
        <dbReference type="PIRSR" id="PIRSR610122-1"/>
    </source>
</evidence>
<feature type="active site" description="Proton donor/acceptor" evidence="3">
    <location>
        <position position="264"/>
    </location>
</feature>
<accession>A0A8E2EW26</accession>